<name>A0AAV3QCI7_LITER</name>
<protein>
    <submittedName>
        <fullName evidence="1">Uncharacterized protein</fullName>
    </submittedName>
</protein>
<accession>A0AAV3QCI7</accession>
<proteinExistence type="predicted"/>
<comment type="caution">
    <text evidence="1">The sequence shown here is derived from an EMBL/GenBank/DDBJ whole genome shotgun (WGS) entry which is preliminary data.</text>
</comment>
<dbReference type="Proteomes" id="UP001454036">
    <property type="component" value="Unassembled WGS sequence"/>
</dbReference>
<organism evidence="1 2">
    <name type="scientific">Lithospermum erythrorhizon</name>
    <name type="common">Purple gromwell</name>
    <name type="synonym">Lithospermum officinale var. erythrorhizon</name>
    <dbReference type="NCBI Taxonomy" id="34254"/>
    <lineage>
        <taxon>Eukaryota</taxon>
        <taxon>Viridiplantae</taxon>
        <taxon>Streptophyta</taxon>
        <taxon>Embryophyta</taxon>
        <taxon>Tracheophyta</taxon>
        <taxon>Spermatophyta</taxon>
        <taxon>Magnoliopsida</taxon>
        <taxon>eudicotyledons</taxon>
        <taxon>Gunneridae</taxon>
        <taxon>Pentapetalae</taxon>
        <taxon>asterids</taxon>
        <taxon>lamiids</taxon>
        <taxon>Boraginales</taxon>
        <taxon>Boraginaceae</taxon>
        <taxon>Boraginoideae</taxon>
        <taxon>Lithospermeae</taxon>
        <taxon>Lithospermum</taxon>
    </lineage>
</organism>
<sequence>MKRRKCWYNIYKESEIWPDFSDPVTENVPLQRNQEADRLSQLATVEYETIPDSTPIEWVVEEAFRTKEVMDYAPEGEGTALGPRYQDILEFLKTGVLPRDPPGG</sequence>
<dbReference type="EMBL" id="BAABME010003814">
    <property type="protein sequence ID" value="GAA0160233.1"/>
    <property type="molecule type" value="Genomic_DNA"/>
</dbReference>
<reference evidence="1 2" key="1">
    <citation type="submission" date="2024-01" db="EMBL/GenBank/DDBJ databases">
        <title>The complete chloroplast genome sequence of Lithospermum erythrorhizon: insights into the phylogenetic relationship among Boraginaceae species and the maternal lineages of purple gromwells.</title>
        <authorList>
            <person name="Okada T."/>
            <person name="Watanabe K."/>
        </authorList>
    </citation>
    <scope>NUCLEOTIDE SEQUENCE [LARGE SCALE GENOMIC DNA]</scope>
</reference>
<dbReference type="AlphaFoldDB" id="A0AAV3QCI7"/>
<evidence type="ECO:0000313" key="2">
    <source>
        <dbReference type="Proteomes" id="UP001454036"/>
    </source>
</evidence>
<evidence type="ECO:0000313" key="1">
    <source>
        <dbReference type="EMBL" id="GAA0160233.1"/>
    </source>
</evidence>
<gene>
    <name evidence="1" type="ORF">LIER_16832</name>
</gene>
<keyword evidence="2" id="KW-1185">Reference proteome</keyword>